<dbReference type="InterPro" id="IPR006805">
    <property type="entry name" value="Anth_synth_I_N"/>
</dbReference>
<evidence type="ECO:0000256" key="2">
    <source>
        <dbReference type="ARBA" id="ARBA00011575"/>
    </source>
</evidence>
<evidence type="ECO:0000256" key="7">
    <source>
        <dbReference type="ARBA" id="ARBA00025634"/>
    </source>
</evidence>
<dbReference type="Pfam" id="PF00425">
    <property type="entry name" value="Chorismate_bind"/>
    <property type="match status" value="1"/>
</dbReference>
<dbReference type="SUPFAM" id="SSF56322">
    <property type="entry name" value="ADC synthase"/>
    <property type="match status" value="1"/>
</dbReference>
<dbReference type="Gene3D" id="3.60.120.10">
    <property type="entry name" value="Anthranilate synthase"/>
    <property type="match status" value="1"/>
</dbReference>
<feature type="domain" description="Anthranilate synthase component I N-terminal" evidence="10">
    <location>
        <begin position="65"/>
        <end position="196"/>
    </location>
</feature>
<accession>A0ABU4G896</accession>
<reference evidence="11 12" key="1">
    <citation type="submission" date="2023-06" db="EMBL/GenBank/DDBJ databases">
        <title>Sporosarcina sp. nov., isolated from Korean traditional fermented seafood 'Jeotgal'.</title>
        <authorList>
            <person name="Yang A.I."/>
            <person name="Shin N.-R."/>
        </authorList>
    </citation>
    <scope>NUCLEOTIDE SEQUENCE [LARGE SCALE GENOMIC DNA]</scope>
    <source>
        <strain evidence="11 12">KCTC13119</strain>
    </source>
</reference>
<keyword evidence="5" id="KW-0460">Magnesium</keyword>
<organism evidence="11 12">
    <name type="scientific">Sporosarcina saromensis</name>
    <dbReference type="NCBI Taxonomy" id="359365"/>
    <lineage>
        <taxon>Bacteria</taxon>
        <taxon>Bacillati</taxon>
        <taxon>Bacillota</taxon>
        <taxon>Bacilli</taxon>
        <taxon>Bacillales</taxon>
        <taxon>Caryophanaceae</taxon>
        <taxon>Sporosarcina</taxon>
    </lineage>
</organism>
<keyword evidence="6" id="KW-0456">Lyase</keyword>
<comment type="function">
    <text evidence="7">Part of a heterotetrameric complex that catalyzes the two-step biosynthesis of anthranilate, an intermediate in the biosynthesis of L-tryptophan. In the first step, the glutamine-binding beta subunit (TrpG) of anthranilate synthase (AS) provides the glutamine amidotransferase activity which generates ammonia as a substrate that, along with chorismate, is used in the second step, catalyzed by the large alpha subunit of AS (TrpE) to produce anthranilate. In the absence of TrpG, TrpE can synthesize anthranilate directly from chorismate and high concentrations of ammonia.</text>
</comment>
<comment type="subunit">
    <text evidence="2">Heterotetramer consisting of two non-identical subunits: a beta subunit (TrpG) and a large alpha subunit (TrpE).</text>
</comment>
<comment type="caution">
    <text evidence="11">The sequence shown here is derived from an EMBL/GenBank/DDBJ whole genome shotgun (WGS) entry which is preliminary data.</text>
</comment>
<comment type="catalytic activity">
    <reaction evidence="8">
        <text>chorismate + L-glutamine = anthranilate + pyruvate + L-glutamate + H(+)</text>
        <dbReference type="Rhea" id="RHEA:21732"/>
        <dbReference type="ChEBI" id="CHEBI:15361"/>
        <dbReference type="ChEBI" id="CHEBI:15378"/>
        <dbReference type="ChEBI" id="CHEBI:16567"/>
        <dbReference type="ChEBI" id="CHEBI:29748"/>
        <dbReference type="ChEBI" id="CHEBI:29985"/>
        <dbReference type="ChEBI" id="CHEBI:58359"/>
        <dbReference type="EC" id="4.1.3.27"/>
    </reaction>
</comment>
<evidence type="ECO:0000313" key="12">
    <source>
        <dbReference type="Proteomes" id="UP001282284"/>
    </source>
</evidence>
<evidence type="ECO:0000259" key="9">
    <source>
        <dbReference type="Pfam" id="PF00425"/>
    </source>
</evidence>
<evidence type="ECO:0000256" key="4">
    <source>
        <dbReference type="ARBA" id="ARBA00022723"/>
    </source>
</evidence>
<evidence type="ECO:0000313" key="11">
    <source>
        <dbReference type="EMBL" id="MDW0113194.1"/>
    </source>
</evidence>
<protein>
    <recommendedName>
        <fullName evidence="3">Anthranilate synthase component 1</fullName>
    </recommendedName>
</protein>
<keyword evidence="12" id="KW-1185">Reference proteome</keyword>
<proteinExistence type="predicted"/>
<dbReference type="PANTHER" id="PTHR11236">
    <property type="entry name" value="AMINOBENZOATE/ANTHRANILATE SYNTHASE"/>
    <property type="match status" value="1"/>
</dbReference>
<dbReference type="PANTHER" id="PTHR11236:SF48">
    <property type="entry name" value="ISOCHORISMATE SYNTHASE MENF"/>
    <property type="match status" value="1"/>
</dbReference>
<dbReference type="Proteomes" id="UP001282284">
    <property type="component" value="Unassembled WGS sequence"/>
</dbReference>
<feature type="domain" description="Chorismate-utilising enzyme C-terminal" evidence="9">
    <location>
        <begin position="239"/>
        <end position="492"/>
    </location>
</feature>
<evidence type="ECO:0000259" key="10">
    <source>
        <dbReference type="Pfam" id="PF04715"/>
    </source>
</evidence>
<evidence type="ECO:0000256" key="3">
    <source>
        <dbReference type="ARBA" id="ARBA00020653"/>
    </source>
</evidence>
<dbReference type="PRINTS" id="PR00095">
    <property type="entry name" value="ANTSNTHASEI"/>
</dbReference>
<evidence type="ECO:0000256" key="5">
    <source>
        <dbReference type="ARBA" id="ARBA00022842"/>
    </source>
</evidence>
<evidence type="ECO:0000256" key="1">
    <source>
        <dbReference type="ARBA" id="ARBA00001946"/>
    </source>
</evidence>
<evidence type="ECO:0000256" key="8">
    <source>
        <dbReference type="ARBA" id="ARBA00047683"/>
    </source>
</evidence>
<dbReference type="InterPro" id="IPR019999">
    <property type="entry name" value="Anth_synth_I-like"/>
</dbReference>
<dbReference type="RefSeq" id="WP_317943385.1">
    <property type="nucleotide sequence ID" value="NZ_JAUBDI010000006.1"/>
</dbReference>
<sequence>MVIRIVKVIDRLPEMIDRTWEMIDSSRFRVRSPAVMGTDTKNRRRGEMRMEQMSLRVKRRKVEGDSLTPVLIFRRLKGRCRFLLESSSQHEGAGRYSFIGVDPVKAYRGSAVKLEEVVYATGRTYTHEGDLYTMLKRLMPRIAEEGDYPFTGGAVGYVGYGAAQEVDAVRGELPDVNFNVYDTVIIFDHLLNDVTLLHTEIHAEYGQTDLEALEKLITTGDVEEERGVSVSDYRYTLSQQQFEDRVRQVQAYIAAGTVEQVVLSRKLEADIEGDPFALYRKLRKQNPSPYMYYMEFDDHVVIGASPESLVKVTNDQVVTNPIAGTRRRGRTTEEDIALEEELRNDPKELSEHDMLVAVSEKELQTICDPASVDVSNYLQTVRYEHVMHLVSEVEGTLAPGRHALDALKATLPAGTVTGSPKKLAMNIISQLEEEPRGIYGGAIGYIGLNGNIDFALTIRTMLVKDKKAFVQAGAGIVEASIPSLEYKETVNKARSLLEVVK</sequence>
<gene>
    <name evidence="11" type="ORF">QT711_08340</name>
</gene>
<evidence type="ECO:0000256" key="6">
    <source>
        <dbReference type="ARBA" id="ARBA00023239"/>
    </source>
</evidence>
<dbReference type="Pfam" id="PF04715">
    <property type="entry name" value="Anth_synt_I_N"/>
    <property type="match status" value="1"/>
</dbReference>
<comment type="cofactor">
    <cofactor evidence="1">
        <name>Mg(2+)</name>
        <dbReference type="ChEBI" id="CHEBI:18420"/>
    </cofactor>
</comment>
<name>A0ABU4G896_9BACL</name>
<dbReference type="InterPro" id="IPR005801">
    <property type="entry name" value="ADC_synthase"/>
</dbReference>
<dbReference type="InterPro" id="IPR015890">
    <property type="entry name" value="Chorismate_C"/>
</dbReference>
<dbReference type="EMBL" id="JAUBDI010000006">
    <property type="protein sequence ID" value="MDW0113194.1"/>
    <property type="molecule type" value="Genomic_DNA"/>
</dbReference>
<keyword evidence="4" id="KW-0479">Metal-binding</keyword>